<dbReference type="Proteomes" id="UP001454036">
    <property type="component" value="Unassembled WGS sequence"/>
</dbReference>
<organism evidence="2 3">
    <name type="scientific">Lithospermum erythrorhizon</name>
    <name type="common">Purple gromwell</name>
    <name type="synonym">Lithospermum officinale var. erythrorhizon</name>
    <dbReference type="NCBI Taxonomy" id="34254"/>
    <lineage>
        <taxon>Eukaryota</taxon>
        <taxon>Viridiplantae</taxon>
        <taxon>Streptophyta</taxon>
        <taxon>Embryophyta</taxon>
        <taxon>Tracheophyta</taxon>
        <taxon>Spermatophyta</taxon>
        <taxon>Magnoliopsida</taxon>
        <taxon>eudicotyledons</taxon>
        <taxon>Gunneridae</taxon>
        <taxon>Pentapetalae</taxon>
        <taxon>asterids</taxon>
        <taxon>lamiids</taxon>
        <taxon>Boraginales</taxon>
        <taxon>Boraginaceae</taxon>
        <taxon>Boraginoideae</taxon>
        <taxon>Lithospermeae</taxon>
        <taxon>Lithospermum</taxon>
    </lineage>
</organism>
<dbReference type="EMBL" id="BAABME010012037">
    <property type="protein sequence ID" value="GAA0184637.1"/>
    <property type="molecule type" value="Genomic_DNA"/>
</dbReference>
<reference evidence="2 3" key="1">
    <citation type="submission" date="2024-01" db="EMBL/GenBank/DDBJ databases">
        <title>The complete chloroplast genome sequence of Lithospermum erythrorhizon: insights into the phylogenetic relationship among Boraginaceae species and the maternal lineages of purple gromwells.</title>
        <authorList>
            <person name="Okada T."/>
            <person name="Watanabe K."/>
        </authorList>
    </citation>
    <scope>NUCLEOTIDE SEQUENCE [LARGE SCALE GENOMIC DNA]</scope>
</reference>
<dbReference type="GO" id="GO:0003676">
    <property type="term" value="F:nucleic acid binding"/>
    <property type="evidence" value="ECO:0007669"/>
    <property type="project" value="InterPro"/>
</dbReference>
<gene>
    <name evidence="2" type="ORF">LIER_31925</name>
</gene>
<accession>A0AAV3RWF3</accession>
<feature type="region of interest" description="Disordered" evidence="1">
    <location>
        <begin position="218"/>
        <end position="268"/>
    </location>
</feature>
<name>A0AAV3RWF3_LITER</name>
<dbReference type="Gene3D" id="3.30.420.10">
    <property type="entry name" value="Ribonuclease H-like superfamily/Ribonuclease H"/>
    <property type="match status" value="1"/>
</dbReference>
<dbReference type="AlphaFoldDB" id="A0AAV3RWF3"/>
<evidence type="ECO:0008006" key="4">
    <source>
        <dbReference type="Google" id="ProtNLM"/>
    </source>
</evidence>
<dbReference type="InterPro" id="IPR012337">
    <property type="entry name" value="RNaseH-like_sf"/>
</dbReference>
<dbReference type="InterPro" id="IPR036397">
    <property type="entry name" value="RNaseH_sf"/>
</dbReference>
<dbReference type="PANTHER" id="PTHR47266">
    <property type="entry name" value="ENDONUCLEASE-RELATED"/>
    <property type="match status" value="1"/>
</dbReference>
<dbReference type="SUPFAM" id="SSF53098">
    <property type="entry name" value="Ribonuclease H-like"/>
    <property type="match status" value="1"/>
</dbReference>
<evidence type="ECO:0000313" key="2">
    <source>
        <dbReference type="EMBL" id="GAA0184637.1"/>
    </source>
</evidence>
<evidence type="ECO:0000313" key="3">
    <source>
        <dbReference type="Proteomes" id="UP001454036"/>
    </source>
</evidence>
<protein>
    <recommendedName>
        <fullName evidence="4">Integrase catalytic domain-containing protein</fullName>
    </recommendedName>
</protein>
<comment type="caution">
    <text evidence="2">The sequence shown here is derived from an EMBL/GenBank/DDBJ whole genome shotgun (WGS) entry which is preliminary data.</text>
</comment>
<evidence type="ECO:0000256" key="1">
    <source>
        <dbReference type="SAM" id="MobiDB-lite"/>
    </source>
</evidence>
<proteinExistence type="predicted"/>
<feature type="compositionally biased region" description="Basic and acidic residues" evidence="1">
    <location>
        <begin position="252"/>
        <end position="262"/>
    </location>
</feature>
<sequence length="268" mass="30681">MFSSGRVQWKDHLSIHGNFEYIPGYWEWVEDVLSRCDRVLGHALLNDAVNASLYVYECWDALLKVFCESWCPSTNNLIIHQGELSIPLWDLLRLGGLPVTWRDTRPDRDRTFYLDDGVSHSVFDRAFFISVRTGKVCHRVGLEFVVEPYNPCQRHPIIPHQPPHEMVSMLCPITFYQWGVDIVGDLPRTSGSKRYAIVVVDYFTKWVEAKPLPKWDQDSWSGRSKPMLGAGYRSQDMLGGVPSGQWPGGSHEQGELQRRKETATTGGR</sequence>
<keyword evidence="3" id="KW-1185">Reference proteome</keyword>
<dbReference type="InterPro" id="IPR052160">
    <property type="entry name" value="Gypsy_RT_Integrase-like"/>
</dbReference>